<dbReference type="CDD" id="cd08771">
    <property type="entry name" value="DLP_1"/>
    <property type="match status" value="1"/>
</dbReference>
<evidence type="ECO:0000313" key="9">
    <source>
        <dbReference type="Proteomes" id="UP001059041"/>
    </source>
</evidence>
<keyword evidence="9" id="KW-1185">Reference proteome</keyword>
<dbReference type="PROSITE" id="PS51388">
    <property type="entry name" value="GED"/>
    <property type="match status" value="1"/>
</dbReference>
<dbReference type="Pfam" id="PF01031">
    <property type="entry name" value="Dynamin_M"/>
    <property type="match status" value="1"/>
</dbReference>
<evidence type="ECO:0000256" key="4">
    <source>
        <dbReference type="ARBA" id="ARBA00023134"/>
    </source>
</evidence>
<dbReference type="Pfam" id="PF00350">
    <property type="entry name" value="Dynamin_N"/>
    <property type="match status" value="1"/>
</dbReference>
<dbReference type="InterPro" id="IPR030381">
    <property type="entry name" value="G_DYNAMIN_dom"/>
</dbReference>
<keyword evidence="2" id="KW-0963">Cytoplasm</keyword>
<dbReference type="Gene3D" id="3.40.50.300">
    <property type="entry name" value="P-loop containing nucleotide triphosphate hydrolases"/>
    <property type="match status" value="1"/>
</dbReference>
<feature type="non-terminal residue" evidence="8">
    <location>
        <position position="670"/>
    </location>
</feature>
<accession>A0A9W7X0X3</accession>
<dbReference type="Pfam" id="PF02212">
    <property type="entry name" value="GED"/>
    <property type="match status" value="1"/>
</dbReference>
<comment type="caution">
    <text evidence="8">The sequence shown here is derived from an EMBL/GenBank/DDBJ whole genome shotgun (WGS) entry which is preliminary data.</text>
</comment>
<dbReference type="GO" id="GO:0051607">
    <property type="term" value="P:defense response to virus"/>
    <property type="evidence" value="ECO:0007669"/>
    <property type="project" value="TreeGrafter"/>
</dbReference>
<evidence type="ECO:0000256" key="5">
    <source>
        <dbReference type="RuleBase" id="RU003932"/>
    </source>
</evidence>
<dbReference type="SMART" id="SM00302">
    <property type="entry name" value="GED"/>
    <property type="match status" value="1"/>
</dbReference>
<evidence type="ECO:0000256" key="2">
    <source>
        <dbReference type="ARBA" id="ARBA00022490"/>
    </source>
</evidence>
<feature type="domain" description="Dynamin-type G" evidence="7">
    <location>
        <begin position="65"/>
        <end position="357"/>
    </location>
</feature>
<dbReference type="GO" id="GO:0005874">
    <property type="term" value="C:microtubule"/>
    <property type="evidence" value="ECO:0007669"/>
    <property type="project" value="TreeGrafter"/>
</dbReference>
<protein>
    <submittedName>
        <fullName evidence="8">Myxovirus influenza virus resistance G</fullName>
    </submittedName>
</protein>
<comment type="similarity">
    <text evidence="5">Belongs to the TRAFAC class dynamin-like GTPase superfamily. Dynamin/Fzo/YdjA family.</text>
</comment>
<evidence type="ECO:0000259" key="6">
    <source>
        <dbReference type="PROSITE" id="PS51388"/>
    </source>
</evidence>
<feature type="domain" description="GED" evidence="6">
    <location>
        <begin position="574"/>
        <end position="664"/>
    </location>
</feature>
<evidence type="ECO:0000259" key="7">
    <source>
        <dbReference type="PROSITE" id="PS51718"/>
    </source>
</evidence>
<dbReference type="GO" id="GO:0005886">
    <property type="term" value="C:plasma membrane"/>
    <property type="evidence" value="ECO:0007669"/>
    <property type="project" value="TreeGrafter"/>
</dbReference>
<dbReference type="Gene3D" id="1.20.120.1240">
    <property type="entry name" value="Dynamin, middle domain"/>
    <property type="match status" value="1"/>
</dbReference>
<dbReference type="GO" id="GO:0016185">
    <property type="term" value="P:synaptic vesicle budding from presynaptic endocytic zone membrane"/>
    <property type="evidence" value="ECO:0007669"/>
    <property type="project" value="TreeGrafter"/>
</dbReference>
<evidence type="ECO:0000313" key="8">
    <source>
        <dbReference type="EMBL" id="KAI7811988.1"/>
    </source>
</evidence>
<dbReference type="InterPro" id="IPR019762">
    <property type="entry name" value="Dynamin_GTPase_CS"/>
</dbReference>
<dbReference type="GO" id="GO:0031623">
    <property type="term" value="P:receptor internalization"/>
    <property type="evidence" value="ECO:0007669"/>
    <property type="project" value="TreeGrafter"/>
</dbReference>
<comment type="subcellular location">
    <subcellularLocation>
        <location evidence="1">Cytoplasm</location>
    </subcellularLocation>
</comment>
<dbReference type="EMBL" id="JAFHDT010000003">
    <property type="protein sequence ID" value="KAI7811988.1"/>
    <property type="molecule type" value="Genomic_DNA"/>
</dbReference>
<dbReference type="InterPro" id="IPR003130">
    <property type="entry name" value="GED"/>
</dbReference>
<dbReference type="SUPFAM" id="SSF52540">
    <property type="entry name" value="P-loop containing nucleoside triphosphate hydrolases"/>
    <property type="match status" value="1"/>
</dbReference>
<organism evidence="8 9">
    <name type="scientific">Triplophysa rosa</name>
    <name type="common">Cave loach</name>
    <dbReference type="NCBI Taxonomy" id="992332"/>
    <lineage>
        <taxon>Eukaryota</taxon>
        <taxon>Metazoa</taxon>
        <taxon>Chordata</taxon>
        <taxon>Craniata</taxon>
        <taxon>Vertebrata</taxon>
        <taxon>Euteleostomi</taxon>
        <taxon>Actinopterygii</taxon>
        <taxon>Neopterygii</taxon>
        <taxon>Teleostei</taxon>
        <taxon>Ostariophysi</taxon>
        <taxon>Cypriniformes</taxon>
        <taxon>Nemacheilidae</taxon>
        <taxon>Triplophysa</taxon>
    </lineage>
</organism>
<dbReference type="Proteomes" id="UP001059041">
    <property type="component" value="Linkage Group LG3"/>
</dbReference>
<dbReference type="InterPro" id="IPR027417">
    <property type="entry name" value="P-loop_NTPase"/>
</dbReference>
<dbReference type="AlphaFoldDB" id="A0A9W7X0X3"/>
<evidence type="ECO:0000256" key="1">
    <source>
        <dbReference type="ARBA" id="ARBA00004496"/>
    </source>
</evidence>
<keyword evidence="4 5" id="KW-0342">GTP-binding</keyword>
<dbReference type="InterPro" id="IPR001401">
    <property type="entry name" value="Dynamin_GTPase"/>
</dbReference>
<dbReference type="GO" id="GO:0003924">
    <property type="term" value="F:GTPase activity"/>
    <property type="evidence" value="ECO:0007669"/>
    <property type="project" value="InterPro"/>
</dbReference>
<dbReference type="InterPro" id="IPR045063">
    <property type="entry name" value="Dynamin_N"/>
</dbReference>
<dbReference type="SMART" id="SM00053">
    <property type="entry name" value="DYNc"/>
    <property type="match status" value="1"/>
</dbReference>
<dbReference type="GO" id="GO:0005737">
    <property type="term" value="C:cytoplasm"/>
    <property type="evidence" value="ECO:0007669"/>
    <property type="project" value="UniProtKB-SubCell"/>
</dbReference>
<dbReference type="PANTHER" id="PTHR11566">
    <property type="entry name" value="DYNAMIN"/>
    <property type="match status" value="1"/>
</dbReference>
<dbReference type="InterPro" id="IPR022812">
    <property type="entry name" value="Dynamin"/>
</dbReference>
<dbReference type="InterPro" id="IPR020850">
    <property type="entry name" value="GED_dom"/>
</dbReference>
<proteinExistence type="inferred from homology"/>
<dbReference type="PROSITE" id="PS51718">
    <property type="entry name" value="G_DYNAMIN_2"/>
    <property type="match status" value="1"/>
</dbReference>
<name>A0A9W7X0X3_TRIRA</name>
<dbReference type="PRINTS" id="PR00195">
    <property type="entry name" value="DYNAMIN"/>
</dbReference>
<gene>
    <name evidence="8" type="ORF">IRJ41_022262</name>
</gene>
<evidence type="ECO:0000256" key="3">
    <source>
        <dbReference type="ARBA" id="ARBA00022741"/>
    </source>
</evidence>
<dbReference type="GO" id="GO:0005525">
    <property type="term" value="F:GTP binding"/>
    <property type="evidence" value="ECO:0007669"/>
    <property type="project" value="UniProtKB-KW"/>
</dbReference>
<sequence length="670" mass="76425">CINLTNAFSLFYMNFLSRFSTDSSASLYERQKMGGELYDHLDENLRPFIDMIDNLRSIGVHKDFNIALPNIVVIGDQSSGKSSVLEALSGVALPRGSGIITRCPLELRLKKVRVGINWKATLSYRMKRIEFVNSSVGTRNREACVRYDPRTITFDDPALVEEHVNTAQNELAGEGAGISDELITLEIMSPDVCDLTLIDLPGIARVPVQGQPPDIGNQIKALILKFITRPETINMVVVPCNVDVATTEALKLAQDEDPEGTRTIAVLTKPDLIDKGTERDILKQVIRLCKGYIMVKCRGQQQIDEDISLEEALKMESDFFENHEHFRCLLTENKATIPHLATELTEQLVSHIKKSLPQLKEEIQKQSRQLRKELKVFEGGPPQDALGAKQFLIKTLSEFNDKIKSLSLGDLIIKDNLFSHLRGEYKKWNHHLNSKMSSFNQSPAEIKKQILKNRGRELAGFSSYRVFEMLLQDHVAELKDPAVILLNAITGIILKQFYTLANECFQRYPALLKITMNKMENIQLSQQSKAEDRIVEQFQMENMICTQDDNYFDALNDSGNEIFSETRLPFCDIATKYSEMLKAYYEIMVRRMSDQMPMLMQYFMLKEASELLCNDMLTLLEQSDVREILSEDSDVSRRRTELQARLERLSTAHEEICTLTDKTTNKKRNI</sequence>
<keyword evidence="3 5" id="KW-0547">Nucleotide-binding</keyword>
<dbReference type="GO" id="GO:0008017">
    <property type="term" value="F:microtubule binding"/>
    <property type="evidence" value="ECO:0007669"/>
    <property type="project" value="TreeGrafter"/>
</dbReference>
<dbReference type="PROSITE" id="PS00410">
    <property type="entry name" value="G_DYNAMIN_1"/>
    <property type="match status" value="1"/>
</dbReference>
<dbReference type="GO" id="GO:0098793">
    <property type="term" value="C:presynapse"/>
    <property type="evidence" value="ECO:0007669"/>
    <property type="project" value="GOC"/>
</dbReference>
<reference evidence="8" key="1">
    <citation type="submission" date="2021-02" db="EMBL/GenBank/DDBJ databases">
        <title>Comparative genomics reveals that relaxation of natural selection precedes convergent phenotypic evolution of cavefish.</title>
        <authorList>
            <person name="Peng Z."/>
        </authorList>
    </citation>
    <scope>NUCLEOTIDE SEQUENCE</scope>
    <source>
        <tissue evidence="8">Muscle</tissue>
    </source>
</reference>
<dbReference type="GO" id="GO:0005634">
    <property type="term" value="C:nucleus"/>
    <property type="evidence" value="ECO:0007669"/>
    <property type="project" value="TreeGrafter"/>
</dbReference>
<dbReference type="PANTHER" id="PTHR11566:SF225">
    <property type="entry name" value="INTERFERON-INDUCED GTP-BINDING PROTEIN MX-RELATED"/>
    <property type="match status" value="1"/>
</dbReference>
<dbReference type="InterPro" id="IPR000375">
    <property type="entry name" value="Dynamin_stalk"/>
</dbReference>